<gene>
    <name evidence="2" type="ORF">WMO26_08530</name>
</gene>
<keyword evidence="1" id="KW-1133">Transmembrane helix</keyword>
<dbReference type="Proteomes" id="UP001489509">
    <property type="component" value="Unassembled WGS sequence"/>
</dbReference>
<name>A0ABV1E2L1_9FIRM</name>
<comment type="caution">
    <text evidence="2">The sequence shown here is derived from an EMBL/GenBank/DDBJ whole genome shotgun (WGS) entry which is preliminary data.</text>
</comment>
<accession>A0ABV1E2L1</accession>
<keyword evidence="3" id="KW-1185">Reference proteome</keyword>
<sequence length="175" mass="18150">MMPNKALRRLVEGAVIAALYTALTLALAPISFGPFQCRVAEVLTILPIFTPAAIPGLTLGCILSNAVGAAMGTNILGILDIFVGSAATLLAAVCTYLLRNVCIKGVPVLATLPPVVFNVLFIGTELSLALGHPLWFSMIVEVGLGEAAASMVLGIPLAAILIKSGAQKRIFAQLR</sequence>
<evidence type="ECO:0000256" key="1">
    <source>
        <dbReference type="SAM" id="Phobius"/>
    </source>
</evidence>
<dbReference type="EMBL" id="JBBMFD010000013">
    <property type="protein sequence ID" value="MEQ2440867.1"/>
    <property type="molecule type" value="Genomic_DNA"/>
</dbReference>
<feature type="transmembrane region" description="Helical" evidence="1">
    <location>
        <begin position="135"/>
        <end position="162"/>
    </location>
</feature>
<dbReference type="PANTHER" id="PTHR40044">
    <property type="entry name" value="INTEGRAL MEMBRANE PROTEIN-RELATED"/>
    <property type="match status" value="1"/>
</dbReference>
<keyword evidence="1" id="KW-0472">Membrane</keyword>
<reference evidence="2 3" key="1">
    <citation type="submission" date="2024-03" db="EMBL/GenBank/DDBJ databases">
        <title>Human intestinal bacterial collection.</title>
        <authorList>
            <person name="Pauvert C."/>
            <person name="Hitch T.C.A."/>
            <person name="Clavel T."/>
        </authorList>
    </citation>
    <scope>NUCLEOTIDE SEQUENCE [LARGE SCALE GENOMIC DNA]</scope>
    <source>
        <strain evidence="2 3">CLA-JM-H44</strain>
    </source>
</reference>
<dbReference type="Pfam" id="PF06177">
    <property type="entry name" value="QueT"/>
    <property type="match status" value="1"/>
</dbReference>
<feature type="transmembrane region" description="Helical" evidence="1">
    <location>
        <begin position="6"/>
        <end position="30"/>
    </location>
</feature>
<dbReference type="RefSeq" id="WP_349219616.1">
    <property type="nucleotide sequence ID" value="NZ_JBBMFD010000013.1"/>
</dbReference>
<dbReference type="InterPro" id="IPR010387">
    <property type="entry name" value="QueT"/>
</dbReference>
<feature type="transmembrane region" description="Helical" evidence="1">
    <location>
        <begin position="105"/>
        <end position="123"/>
    </location>
</feature>
<feature type="transmembrane region" description="Helical" evidence="1">
    <location>
        <begin position="42"/>
        <end position="69"/>
    </location>
</feature>
<dbReference type="PIRSF" id="PIRSF031501">
    <property type="entry name" value="QueT"/>
    <property type="match status" value="1"/>
</dbReference>
<organism evidence="2 3">
    <name type="scientific">Solibaculum intestinale</name>
    <dbReference type="NCBI Taxonomy" id="3133165"/>
    <lineage>
        <taxon>Bacteria</taxon>
        <taxon>Bacillati</taxon>
        <taxon>Bacillota</taxon>
        <taxon>Clostridia</taxon>
        <taxon>Eubacteriales</taxon>
        <taxon>Oscillospiraceae</taxon>
        <taxon>Solibaculum</taxon>
    </lineage>
</organism>
<keyword evidence="1" id="KW-0812">Transmembrane</keyword>
<evidence type="ECO:0000313" key="3">
    <source>
        <dbReference type="Proteomes" id="UP001489509"/>
    </source>
</evidence>
<evidence type="ECO:0000313" key="2">
    <source>
        <dbReference type="EMBL" id="MEQ2440867.1"/>
    </source>
</evidence>
<protein>
    <submittedName>
        <fullName evidence="2">QueT transporter family protein</fullName>
    </submittedName>
</protein>
<proteinExistence type="predicted"/>
<feature type="transmembrane region" description="Helical" evidence="1">
    <location>
        <begin position="75"/>
        <end position="98"/>
    </location>
</feature>
<dbReference type="PANTHER" id="PTHR40044:SF1">
    <property type="entry name" value="INTEGRAL MEMBRANE PROTEIN"/>
    <property type="match status" value="1"/>
</dbReference>